<evidence type="ECO:0000313" key="2">
    <source>
        <dbReference type="EMBL" id="TDC79229.1"/>
    </source>
</evidence>
<feature type="domain" description="F5/8 type C" evidence="1">
    <location>
        <begin position="124"/>
        <end position="275"/>
    </location>
</feature>
<organism evidence="2 3">
    <name type="scientific">Streptomyces hainanensis</name>
    <dbReference type="NCBI Taxonomy" id="402648"/>
    <lineage>
        <taxon>Bacteria</taxon>
        <taxon>Bacillati</taxon>
        <taxon>Actinomycetota</taxon>
        <taxon>Actinomycetes</taxon>
        <taxon>Kitasatosporales</taxon>
        <taxon>Streptomycetaceae</taxon>
        <taxon>Streptomyces</taxon>
    </lineage>
</organism>
<evidence type="ECO:0000313" key="3">
    <source>
        <dbReference type="Proteomes" id="UP000295345"/>
    </source>
</evidence>
<dbReference type="InterPro" id="IPR008979">
    <property type="entry name" value="Galactose-bd-like_sf"/>
</dbReference>
<dbReference type="Proteomes" id="UP000295345">
    <property type="component" value="Unassembled WGS sequence"/>
</dbReference>
<reference evidence="2 3" key="1">
    <citation type="submission" date="2019-03" db="EMBL/GenBank/DDBJ databases">
        <title>Draft genome sequences of novel Actinobacteria.</title>
        <authorList>
            <person name="Sahin N."/>
            <person name="Ay H."/>
            <person name="Saygin H."/>
        </authorList>
    </citation>
    <scope>NUCLEOTIDE SEQUENCE [LARGE SCALE GENOMIC DNA]</scope>
    <source>
        <strain evidence="2 3">DSM 41900</strain>
    </source>
</reference>
<dbReference type="InterPro" id="IPR000421">
    <property type="entry name" value="FA58C"/>
</dbReference>
<protein>
    <recommendedName>
        <fullName evidence="1">F5/8 type C domain-containing protein</fullName>
    </recommendedName>
</protein>
<accession>A0A4R4TYE9</accession>
<dbReference type="AlphaFoldDB" id="A0A4R4TYE9"/>
<gene>
    <name evidence="2" type="ORF">E1283_03215</name>
</gene>
<keyword evidence="3" id="KW-1185">Reference proteome</keyword>
<dbReference type="Pfam" id="PF22633">
    <property type="entry name" value="F5_F8_type_C_2"/>
    <property type="match status" value="1"/>
</dbReference>
<dbReference type="Gene3D" id="2.60.120.260">
    <property type="entry name" value="Galactose-binding domain-like"/>
    <property type="match status" value="1"/>
</dbReference>
<dbReference type="EMBL" id="SMKI01000020">
    <property type="protein sequence ID" value="TDC79229.1"/>
    <property type="molecule type" value="Genomic_DNA"/>
</dbReference>
<dbReference type="SUPFAM" id="SSF49785">
    <property type="entry name" value="Galactose-binding domain-like"/>
    <property type="match status" value="1"/>
</dbReference>
<dbReference type="PROSITE" id="PS50022">
    <property type="entry name" value="FA58C_3"/>
    <property type="match status" value="1"/>
</dbReference>
<dbReference type="OrthoDB" id="3815242at2"/>
<name>A0A4R4TYE9_9ACTN</name>
<proteinExistence type="predicted"/>
<sequence>MCATVVATLAVSAPANGAGGRTEITLSAEPGELDLIPLPCFPSTIQATMTNTGPEPRFADMTLTAEEPLSLSRDIFSSYLPATNPDQPVSATVEVRADRDTPPGTYDVLLEQGRQRLSVPVHVRQIPPKGPGDNLAWGEEAFASSTHGNFSVCGGVDGNTNQAQWDTHTGWNDGTPAVFPDTYGVRLPEERHVDEVETLTLDSASYPASRFGLRDWDVQVLDDGQWQTVAEVRGNTSGLVTTRFEPTTAEAVRLLIHNSNDARYSRVMELEVSGG</sequence>
<comment type="caution">
    <text evidence="2">The sequence shown here is derived from an EMBL/GenBank/DDBJ whole genome shotgun (WGS) entry which is preliminary data.</text>
</comment>
<evidence type="ECO:0000259" key="1">
    <source>
        <dbReference type="PROSITE" id="PS50022"/>
    </source>
</evidence>